<evidence type="ECO:0000313" key="2">
    <source>
        <dbReference type="EnsemblPlants" id="AES89122"/>
    </source>
</evidence>
<reference evidence="1 3" key="1">
    <citation type="journal article" date="2011" name="Nature">
        <title>The Medicago genome provides insight into the evolution of rhizobial symbioses.</title>
        <authorList>
            <person name="Young N.D."/>
            <person name="Debelle F."/>
            <person name="Oldroyd G.E."/>
            <person name="Geurts R."/>
            <person name="Cannon S.B."/>
            <person name="Udvardi M.K."/>
            <person name="Benedito V.A."/>
            <person name="Mayer K.F."/>
            <person name="Gouzy J."/>
            <person name="Schoof H."/>
            <person name="Van de Peer Y."/>
            <person name="Proost S."/>
            <person name="Cook D.R."/>
            <person name="Meyers B.C."/>
            <person name="Spannagl M."/>
            <person name="Cheung F."/>
            <person name="De Mita S."/>
            <person name="Krishnakumar V."/>
            <person name="Gundlach H."/>
            <person name="Zhou S."/>
            <person name="Mudge J."/>
            <person name="Bharti A.K."/>
            <person name="Murray J.D."/>
            <person name="Naoumkina M.A."/>
            <person name="Rosen B."/>
            <person name="Silverstein K.A."/>
            <person name="Tang H."/>
            <person name="Rombauts S."/>
            <person name="Zhao P.X."/>
            <person name="Zhou P."/>
            <person name="Barbe V."/>
            <person name="Bardou P."/>
            <person name="Bechner M."/>
            <person name="Bellec A."/>
            <person name="Berger A."/>
            <person name="Berges H."/>
            <person name="Bidwell S."/>
            <person name="Bisseling T."/>
            <person name="Choisne N."/>
            <person name="Couloux A."/>
            <person name="Denny R."/>
            <person name="Deshpande S."/>
            <person name="Dai X."/>
            <person name="Doyle J.J."/>
            <person name="Dudez A.M."/>
            <person name="Farmer A.D."/>
            <person name="Fouteau S."/>
            <person name="Franken C."/>
            <person name="Gibelin C."/>
            <person name="Gish J."/>
            <person name="Goldstein S."/>
            <person name="Gonzalez A.J."/>
            <person name="Green P.J."/>
            <person name="Hallab A."/>
            <person name="Hartog M."/>
            <person name="Hua A."/>
            <person name="Humphray S.J."/>
            <person name="Jeong D.H."/>
            <person name="Jing Y."/>
            <person name="Jocker A."/>
            <person name="Kenton S.M."/>
            <person name="Kim D.J."/>
            <person name="Klee K."/>
            <person name="Lai H."/>
            <person name="Lang C."/>
            <person name="Lin S."/>
            <person name="Macmil S.L."/>
            <person name="Magdelenat G."/>
            <person name="Matthews L."/>
            <person name="McCorrison J."/>
            <person name="Monaghan E.L."/>
            <person name="Mun J.H."/>
            <person name="Najar F.Z."/>
            <person name="Nicholson C."/>
            <person name="Noirot C."/>
            <person name="O'Bleness M."/>
            <person name="Paule C.R."/>
            <person name="Poulain J."/>
            <person name="Prion F."/>
            <person name="Qin B."/>
            <person name="Qu C."/>
            <person name="Retzel E.F."/>
            <person name="Riddle C."/>
            <person name="Sallet E."/>
            <person name="Samain S."/>
            <person name="Samson N."/>
            <person name="Sanders I."/>
            <person name="Saurat O."/>
            <person name="Scarpelli C."/>
            <person name="Schiex T."/>
            <person name="Segurens B."/>
            <person name="Severin A.J."/>
            <person name="Sherrier D.J."/>
            <person name="Shi R."/>
            <person name="Sims S."/>
            <person name="Singer S.R."/>
            <person name="Sinharoy S."/>
            <person name="Sterck L."/>
            <person name="Viollet A."/>
            <person name="Wang B.B."/>
            <person name="Wang K."/>
            <person name="Wang M."/>
            <person name="Wang X."/>
            <person name="Warfsmann J."/>
            <person name="Weissenbach J."/>
            <person name="White D.D."/>
            <person name="White J.D."/>
            <person name="Wiley G.B."/>
            <person name="Wincker P."/>
            <person name="Xing Y."/>
            <person name="Yang L."/>
            <person name="Yao Z."/>
            <person name="Ying F."/>
            <person name="Zhai J."/>
            <person name="Zhou L."/>
            <person name="Zuber A."/>
            <person name="Denarie J."/>
            <person name="Dixon R.A."/>
            <person name="May G.D."/>
            <person name="Schwartz D.C."/>
            <person name="Rogers J."/>
            <person name="Quetier F."/>
            <person name="Town C.D."/>
            <person name="Roe B.A."/>
        </authorList>
    </citation>
    <scope>NUCLEOTIDE SEQUENCE [LARGE SCALE GENOMIC DNA]</scope>
    <source>
        <strain evidence="1">A17</strain>
        <strain evidence="2 3">cv. Jemalong A17</strain>
    </source>
</reference>
<dbReference type="EMBL" id="CM001220">
    <property type="protein sequence ID" value="AES89122.1"/>
    <property type="molecule type" value="Genomic_DNA"/>
</dbReference>
<reference evidence="1 3" key="2">
    <citation type="journal article" date="2014" name="BMC Genomics">
        <title>An improved genome release (version Mt4.0) for the model legume Medicago truncatula.</title>
        <authorList>
            <person name="Tang H."/>
            <person name="Krishnakumar V."/>
            <person name="Bidwell S."/>
            <person name="Rosen B."/>
            <person name="Chan A."/>
            <person name="Zhou S."/>
            <person name="Gentzbittel L."/>
            <person name="Childs K.L."/>
            <person name="Yandell M."/>
            <person name="Gundlach H."/>
            <person name="Mayer K.F."/>
            <person name="Schwartz D.C."/>
            <person name="Town C.D."/>
        </authorList>
    </citation>
    <scope>GENOME REANNOTATION</scope>
    <source>
        <strain evidence="2 3">cv. Jemalong A17</strain>
    </source>
</reference>
<proteinExistence type="predicted"/>
<dbReference type="HOGENOM" id="CLU_2472461_0_0_1"/>
<dbReference type="AlphaFoldDB" id="G7JHB2"/>
<sequence length="88" mass="10462">MRDSNFLTRSPNLRTCKLNTNSFRALGINMFRQFSRKNKPKMCTDLFYHIPTLELGIRNSKQMVQHLTVHRAHVPSYRKPRLTNINME</sequence>
<keyword evidence="3" id="KW-1185">Reference proteome</keyword>
<dbReference type="Proteomes" id="UP000002051">
    <property type="component" value="Chromosome 4"/>
</dbReference>
<dbReference type="EnsemblPlants" id="AES89122">
    <property type="protein sequence ID" value="AES89122"/>
    <property type="gene ID" value="MTR_4g070250"/>
</dbReference>
<protein>
    <submittedName>
        <fullName evidence="1 2">Uncharacterized protein</fullName>
    </submittedName>
</protein>
<organism evidence="1 3">
    <name type="scientific">Medicago truncatula</name>
    <name type="common">Barrel medic</name>
    <name type="synonym">Medicago tribuloides</name>
    <dbReference type="NCBI Taxonomy" id="3880"/>
    <lineage>
        <taxon>Eukaryota</taxon>
        <taxon>Viridiplantae</taxon>
        <taxon>Streptophyta</taxon>
        <taxon>Embryophyta</taxon>
        <taxon>Tracheophyta</taxon>
        <taxon>Spermatophyta</taxon>
        <taxon>Magnoliopsida</taxon>
        <taxon>eudicotyledons</taxon>
        <taxon>Gunneridae</taxon>
        <taxon>Pentapetalae</taxon>
        <taxon>rosids</taxon>
        <taxon>fabids</taxon>
        <taxon>Fabales</taxon>
        <taxon>Fabaceae</taxon>
        <taxon>Papilionoideae</taxon>
        <taxon>50 kb inversion clade</taxon>
        <taxon>NPAAA clade</taxon>
        <taxon>Hologalegina</taxon>
        <taxon>IRL clade</taxon>
        <taxon>Trifolieae</taxon>
        <taxon>Medicago</taxon>
    </lineage>
</organism>
<evidence type="ECO:0000313" key="1">
    <source>
        <dbReference type="EMBL" id="AES89122.1"/>
    </source>
</evidence>
<reference evidence="2" key="3">
    <citation type="submission" date="2015-04" db="UniProtKB">
        <authorList>
            <consortium name="EnsemblPlants"/>
        </authorList>
    </citation>
    <scope>IDENTIFICATION</scope>
    <source>
        <strain evidence="2">cv. Jemalong A17</strain>
    </source>
</reference>
<accession>G7JHB2</accession>
<evidence type="ECO:0000313" key="3">
    <source>
        <dbReference type="Proteomes" id="UP000002051"/>
    </source>
</evidence>
<dbReference type="PaxDb" id="3880-AES89122"/>
<gene>
    <name evidence="1" type="ordered locus">MTR_4g070250</name>
</gene>
<name>G7JHB2_MEDTR</name>